<dbReference type="PANTHER" id="PTHR24027:SF438">
    <property type="entry name" value="CADHERIN 23"/>
    <property type="match status" value="1"/>
</dbReference>
<keyword evidence="8" id="KW-1185">Reference proteome</keyword>
<reference evidence="7" key="2">
    <citation type="submission" date="2025-08" db="UniProtKB">
        <authorList>
            <consortium name="Ensembl"/>
        </authorList>
    </citation>
    <scope>IDENTIFICATION</scope>
</reference>
<sequence>PSYQGYVSESSPVGTTISASSNLTAPLGIIALDNDIEESKDPLVTVTLDDLSTIFDITQTGITRYLRLLKPVDREKQMTYTFTMMASDGIQESMRVTVNILVIDANDNTPIFGEVSDTVEVFTDMQPGKTVLQVV</sequence>
<dbReference type="InterPro" id="IPR015919">
    <property type="entry name" value="Cadherin-like_sf"/>
</dbReference>
<evidence type="ECO:0000256" key="4">
    <source>
        <dbReference type="ARBA" id="ARBA00023136"/>
    </source>
</evidence>
<keyword evidence="2" id="KW-0677">Repeat</keyword>
<dbReference type="GO" id="GO:0008013">
    <property type="term" value="F:beta-catenin binding"/>
    <property type="evidence" value="ECO:0007669"/>
    <property type="project" value="TreeGrafter"/>
</dbReference>
<dbReference type="GO" id="GO:0009653">
    <property type="term" value="P:anatomical structure morphogenesis"/>
    <property type="evidence" value="ECO:0007669"/>
    <property type="project" value="UniProtKB-ARBA"/>
</dbReference>
<comment type="subcellular location">
    <subcellularLocation>
        <location evidence="1">Membrane</location>
    </subcellularLocation>
</comment>
<dbReference type="Proteomes" id="UP000314982">
    <property type="component" value="Unassembled WGS sequence"/>
</dbReference>
<evidence type="ECO:0000313" key="7">
    <source>
        <dbReference type="Ensembl" id="ENSHHUP00000002219.1"/>
    </source>
</evidence>
<dbReference type="Ensembl" id="ENSHHUT00000002294.1">
    <property type="protein sequence ID" value="ENSHHUP00000002219.1"/>
    <property type="gene ID" value="ENSHHUG00000001440.1"/>
</dbReference>
<dbReference type="GO" id="GO:0045296">
    <property type="term" value="F:cadherin binding"/>
    <property type="evidence" value="ECO:0007669"/>
    <property type="project" value="TreeGrafter"/>
</dbReference>
<accession>A0A4W5JR28</accession>
<dbReference type="PANTHER" id="PTHR24027">
    <property type="entry name" value="CADHERIN-23"/>
    <property type="match status" value="1"/>
</dbReference>
<evidence type="ECO:0000256" key="1">
    <source>
        <dbReference type="ARBA" id="ARBA00004370"/>
    </source>
</evidence>
<dbReference type="InterPro" id="IPR002126">
    <property type="entry name" value="Cadherin-like_dom"/>
</dbReference>
<dbReference type="GO" id="GO:0016477">
    <property type="term" value="P:cell migration"/>
    <property type="evidence" value="ECO:0007669"/>
    <property type="project" value="TreeGrafter"/>
</dbReference>
<dbReference type="CDD" id="cd11304">
    <property type="entry name" value="Cadherin_repeat"/>
    <property type="match status" value="1"/>
</dbReference>
<dbReference type="SUPFAM" id="SSF49313">
    <property type="entry name" value="Cadherin-like"/>
    <property type="match status" value="1"/>
</dbReference>
<dbReference type="PROSITE" id="PS50268">
    <property type="entry name" value="CADHERIN_2"/>
    <property type="match status" value="1"/>
</dbReference>
<dbReference type="STRING" id="62062.ENSHHUP00000002219"/>
<dbReference type="GeneTree" id="ENSGT00940000156675"/>
<reference evidence="8" key="1">
    <citation type="submission" date="2018-06" db="EMBL/GenBank/DDBJ databases">
        <title>Genome assembly of Danube salmon.</title>
        <authorList>
            <person name="Macqueen D.J."/>
            <person name="Gundappa M.K."/>
        </authorList>
    </citation>
    <scope>NUCLEOTIDE SEQUENCE [LARGE SCALE GENOMIC DNA]</scope>
</reference>
<evidence type="ECO:0000313" key="8">
    <source>
        <dbReference type="Proteomes" id="UP000314982"/>
    </source>
</evidence>
<evidence type="ECO:0000256" key="5">
    <source>
        <dbReference type="PROSITE-ProRule" id="PRU00043"/>
    </source>
</evidence>
<evidence type="ECO:0000259" key="6">
    <source>
        <dbReference type="PROSITE" id="PS50268"/>
    </source>
</evidence>
<keyword evidence="3 5" id="KW-0106">Calcium</keyword>
<evidence type="ECO:0000256" key="3">
    <source>
        <dbReference type="ARBA" id="ARBA00022837"/>
    </source>
</evidence>
<dbReference type="AlphaFoldDB" id="A0A4W5JR28"/>
<reference evidence="7" key="3">
    <citation type="submission" date="2025-09" db="UniProtKB">
        <authorList>
            <consortium name="Ensembl"/>
        </authorList>
    </citation>
    <scope>IDENTIFICATION</scope>
</reference>
<dbReference type="GO" id="GO:0007156">
    <property type="term" value="P:homophilic cell adhesion via plasma membrane adhesion molecules"/>
    <property type="evidence" value="ECO:0007669"/>
    <property type="project" value="InterPro"/>
</dbReference>
<dbReference type="SMART" id="SM00112">
    <property type="entry name" value="CA"/>
    <property type="match status" value="1"/>
</dbReference>
<dbReference type="GO" id="GO:0005509">
    <property type="term" value="F:calcium ion binding"/>
    <property type="evidence" value="ECO:0007669"/>
    <property type="project" value="UniProtKB-UniRule"/>
</dbReference>
<feature type="domain" description="Cadherin" evidence="6">
    <location>
        <begin position="7"/>
        <end position="112"/>
    </location>
</feature>
<keyword evidence="4" id="KW-0472">Membrane</keyword>
<proteinExistence type="predicted"/>
<protein>
    <recommendedName>
        <fullName evidence="6">Cadherin domain-containing protein</fullName>
    </recommendedName>
</protein>
<dbReference type="PRINTS" id="PR00205">
    <property type="entry name" value="CADHERIN"/>
</dbReference>
<dbReference type="Gene3D" id="2.60.40.60">
    <property type="entry name" value="Cadherins"/>
    <property type="match status" value="1"/>
</dbReference>
<name>A0A4W5JR28_9TELE</name>
<dbReference type="GO" id="GO:0016342">
    <property type="term" value="C:catenin complex"/>
    <property type="evidence" value="ECO:0007669"/>
    <property type="project" value="TreeGrafter"/>
</dbReference>
<evidence type="ECO:0000256" key="2">
    <source>
        <dbReference type="ARBA" id="ARBA00022737"/>
    </source>
</evidence>
<organism evidence="7 8">
    <name type="scientific">Hucho hucho</name>
    <name type="common">huchen</name>
    <dbReference type="NCBI Taxonomy" id="62062"/>
    <lineage>
        <taxon>Eukaryota</taxon>
        <taxon>Metazoa</taxon>
        <taxon>Chordata</taxon>
        <taxon>Craniata</taxon>
        <taxon>Vertebrata</taxon>
        <taxon>Euteleostomi</taxon>
        <taxon>Actinopterygii</taxon>
        <taxon>Neopterygii</taxon>
        <taxon>Teleostei</taxon>
        <taxon>Protacanthopterygii</taxon>
        <taxon>Salmoniformes</taxon>
        <taxon>Salmonidae</taxon>
        <taxon>Salmoninae</taxon>
        <taxon>Hucho</taxon>
    </lineage>
</organism>
<dbReference type="InterPro" id="IPR020894">
    <property type="entry name" value="Cadherin_CS"/>
</dbReference>
<dbReference type="FunFam" id="2.60.40.60:FF:000057">
    <property type="entry name" value="protocadherin-15 isoform X1"/>
    <property type="match status" value="1"/>
</dbReference>
<dbReference type="InterPro" id="IPR039808">
    <property type="entry name" value="Cadherin"/>
</dbReference>
<dbReference type="PROSITE" id="PS00232">
    <property type="entry name" value="CADHERIN_1"/>
    <property type="match status" value="1"/>
</dbReference>
<dbReference type="Pfam" id="PF00028">
    <property type="entry name" value="Cadherin"/>
    <property type="match status" value="1"/>
</dbReference>